<dbReference type="Gene3D" id="1.10.10.60">
    <property type="entry name" value="Homeodomain-like"/>
    <property type="match status" value="1"/>
</dbReference>
<evidence type="ECO:0000259" key="4">
    <source>
        <dbReference type="PROSITE" id="PS01124"/>
    </source>
</evidence>
<keyword evidence="3" id="KW-0804">Transcription</keyword>
<dbReference type="RefSeq" id="WP_144331509.1">
    <property type="nucleotide sequence ID" value="NZ_VLPL01000001.1"/>
</dbReference>
<reference evidence="5 6" key="1">
    <citation type="submission" date="2019-07" db="EMBL/GenBank/DDBJ databases">
        <authorList>
            <person name="Huq M.A."/>
        </authorList>
    </citation>
    <scope>NUCLEOTIDE SEQUENCE [LARGE SCALE GENOMIC DNA]</scope>
    <source>
        <strain evidence="5 6">MAH-3</strain>
    </source>
</reference>
<protein>
    <submittedName>
        <fullName evidence="5">Helix-turn-helix domain-containing protein</fullName>
    </submittedName>
</protein>
<keyword evidence="2" id="KW-0238">DNA-binding</keyword>
<evidence type="ECO:0000256" key="1">
    <source>
        <dbReference type="ARBA" id="ARBA00023015"/>
    </source>
</evidence>
<proteinExistence type="predicted"/>
<dbReference type="InterPro" id="IPR037923">
    <property type="entry name" value="HTH-like"/>
</dbReference>
<dbReference type="OrthoDB" id="2585681at2"/>
<dbReference type="PANTHER" id="PTHR43280">
    <property type="entry name" value="ARAC-FAMILY TRANSCRIPTIONAL REGULATOR"/>
    <property type="match status" value="1"/>
</dbReference>
<dbReference type="SUPFAM" id="SSF46689">
    <property type="entry name" value="Homeodomain-like"/>
    <property type="match status" value="1"/>
</dbReference>
<comment type="caution">
    <text evidence="5">The sequence shown here is derived from an EMBL/GenBank/DDBJ whole genome shotgun (WGS) entry which is preliminary data.</text>
</comment>
<dbReference type="GO" id="GO:0043565">
    <property type="term" value="F:sequence-specific DNA binding"/>
    <property type="evidence" value="ECO:0007669"/>
    <property type="project" value="InterPro"/>
</dbReference>
<dbReference type="Proteomes" id="UP000316008">
    <property type="component" value="Unassembled WGS sequence"/>
</dbReference>
<dbReference type="SMART" id="SM00342">
    <property type="entry name" value="HTH_ARAC"/>
    <property type="match status" value="1"/>
</dbReference>
<dbReference type="EMBL" id="VLPL01000001">
    <property type="protein sequence ID" value="TSJ47974.1"/>
    <property type="molecule type" value="Genomic_DNA"/>
</dbReference>
<evidence type="ECO:0000313" key="5">
    <source>
        <dbReference type="EMBL" id="TSJ47974.1"/>
    </source>
</evidence>
<gene>
    <name evidence="5" type="ORF">FO442_02240</name>
</gene>
<feature type="domain" description="HTH araC/xylS-type" evidence="4">
    <location>
        <begin position="169"/>
        <end position="267"/>
    </location>
</feature>
<dbReference type="SUPFAM" id="SSF51215">
    <property type="entry name" value="Regulatory protein AraC"/>
    <property type="match status" value="1"/>
</dbReference>
<dbReference type="Gene3D" id="2.60.120.10">
    <property type="entry name" value="Jelly Rolls"/>
    <property type="match status" value="1"/>
</dbReference>
<dbReference type="InterPro" id="IPR003313">
    <property type="entry name" value="AraC-bd"/>
</dbReference>
<dbReference type="PROSITE" id="PS01124">
    <property type="entry name" value="HTH_ARAC_FAMILY_2"/>
    <property type="match status" value="1"/>
</dbReference>
<sequence>MNIVSLPHPNNFLVVESLNYPNPYDFSIPHRHDYFEILLVKEGGGEQLIDFTQTGLRPNCVYTVYPGQIHHLKRQGAEGLILQFRKDIFDFIFPIKYHYLYFSQPGLQLDAATFDHLYQITESILSLNKEAQLSSLSIHKSYSYLQIVLITLIEQHQQHADQHGGSFGGKFLQLLSQGAREKRKVADYAEMMNLSTDRLTTLCKETFGTTPLRLIHEALLLEIKRLMVSGSRTLKEIAFELNFDSTANFSSFVKAATTLTPSELQEQLKRSLVP</sequence>
<evidence type="ECO:0000256" key="3">
    <source>
        <dbReference type="ARBA" id="ARBA00023163"/>
    </source>
</evidence>
<dbReference type="Pfam" id="PF12833">
    <property type="entry name" value="HTH_18"/>
    <property type="match status" value="1"/>
</dbReference>
<keyword evidence="6" id="KW-1185">Reference proteome</keyword>
<accession>A0A556N716</accession>
<dbReference type="InterPro" id="IPR014710">
    <property type="entry name" value="RmlC-like_jellyroll"/>
</dbReference>
<keyword evidence="1" id="KW-0805">Transcription regulation</keyword>
<evidence type="ECO:0000313" key="6">
    <source>
        <dbReference type="Proteomes" id="UP000316008"/>
    </source>
</evidence>
<dbReference type="AlphaFoldDB" id="A0A556N716"/>
<organism evidence="5 6">
    <name type="scientific">Fluviicola chungangensis</name>
    <dbReference type="NCBI Taxonomy" id="2597671"/>
    <lineage>
        <taxon>Bacteria</taxon>
        <taxon>Pseudomonadati</taxon>
        <taxon>Bacteroidota</taxon>
        <taxon>Flavobacteriia</taxon>
        <taxon>Flavobacteriales</taxon>
        <taxon>Crocinitomicaceae</taxon>
        <taxon>Fluviicola</taxon>
    </lineage>
</organism>
<dbReference type="PANTHER" id="PTHR43280:SF32">
    <property type="entry name" value="TRANSCRIPTIONAL REGULATORY PROTEIN"/>
    <property type="match status" value="1"/>
</dbReference>
<name>A0A556N716_9FLAO</name>
<dbReference type="GO" id="GO:0003700">
    <property type="term" value="F:DNA-binding transcription factor activity"/>
    <property type="evidence" value="ECO:0007669"/>
    <property type="project" value="InterPro"/>
</dbReference>
<evidence type="ECO:0000256" key="2">
    <source>
        <dbReference type="ARBA" id="ARBA00023125"/>
    </source>
</evidence>
<dbReference type="Pfam" id="PF02311">
    <property type="entry name" value="AraC_binding"/>
    <property type="match status" value="1"/>
</dbReference>
<dbReference type="InterPro" id="IPR009057">
    <property type="entry name" value="Homeodomain-like_sf"/>
</dbReference>
<dbReference type="InterPro" id="IPR018060">
    <property type="entry name" value="HTH_AraC"/>
</dbReference>